<dbReference type="InterPro" id="IPR004843">
    <property type="entry name" value="Calcineurin-like_PHP"/>
</dbReference>
<dbReference type="Proteomes" id="UP000249134">
    <property type="component" value="Chromosome 1"/>
</dbReference>
<sequence>MDTDKNIAIITDIHGNSSALKAMLTELDKEKQIDHIYCLGDLIGIGHETNSVLELIFSRKDISVVMGNHDKAVVNIIEGNDPASIGEEKEHHKWIAS</sequence>
<protein>
    <submittedName>
        <fullName evidence="2">Metallophosphoesterase</fullName>
    </submittedName>
</protein>
<dbReference type="AlphaFoldDB" id="A0A2X4Z3Y7"/>
<evidence type="ECO:0000313" key="3">
    <source>
        <dbReference type="Proteomes" id="UP000249134"/>
    </source>
</evidence>
<dbReference type="GO" id="GO:0016791">
    <property type="term" value="F:phosphatase activity"/>
    <property type="evidence" value="ECO:0007669"/>
    <property type="project" value="TreeGrafter"/>
</dbReference>
<organism evidence="2 3">
    <name type="scientific">Lederbergia lenta</name>
    <name type="common">Bacillus lentus</name>
    <dbReference type="NCBI Taxonomy" id="1467"/>
    <lineage>
        <taxon>Bacteria</taxon>
        <taxon>Bacillati</taxon>
        <taxon>Bacillota</taxon>
        <taxon>Bacilli</taxon>
        <taxon>Bacillales</taxon>
        <taxon>Bacillaceae</taxon>
        <taxon>Lederbergia</taxon>
    </lineage>
</organism>
<dbReference type="SUPFAM" id="SSF56300">
    <property type="entry name" value="Metallo-dependent phosphatases"/>
    <property type="match status" value="1"/>
</dbReference>
<dbReference type="GO" id="GO:0005737">
    <property type="term" value="C:cytoplasm"/>
    <property type="evidence" value="ECO:0007669"/>
    <property type="project" value="TreeGrafter"/>
</dbReference>
<dbReference type="InterPro" id="IPR029052">
    <property type="entry name" value="Metallo-depent_PP-like"/>
</dbReference>
<accession>A0A2X4Z3Y7</accession>
<proteinExistence type="predicted"/>
<keyword evidence="3" id="KW-1185">Reference proteome</keyword>
<evidence type="ECO:0000259" key="1">
    <source>
        <dbReference type="Pfam" id="PF00149"/>
    </source>
</evidence>
<reference evidence="2 3" key="1">
    <citation type="submission" date="2018-06" db="EMBL/GenBank/DDBJ databases">
        <authorList>
            <consortium name="Pathogen Informatics"/>
            <person name="Doyle S."/>
        </authorList>
    </citation>
    <scope>NUCLEOTIDE SEQUENCE [LARGE SCALE GENOMIC DNA]</scope>
    <source>
        <strain evidence="2 3">NCTC4824</strain>
    </source>
</reference>
<gene>
    <name evidence="2" type="ORF">NCTC4824_02301</name>
</gene>
<evidence type="ECO:0000313" key="2">
    <source>
        <dbReference type="EMBL" id="SQI58925.1"/>
    </source>
</evidence>
<dbReference type="Gene3D" id="3.60.21.10">
    <property type="match status" value="1"/>
</dbReference>
<dbReference type="Pfam" id="PF00149">
    <property type="entry name" value="Metallophos"/>
    <property type="match status" value="1"/>
</dbReference>
<dbReference type="STRING" id="1348624.GCA_001591545_01353"/>
<dbReference type="EMBL" id="LS483476">
    <property type="protein sequence ID" value="SQI58925.1"/>
    <property type="molecule type" value="Genomic_DNA"/>
</dbReference>
<dbReference type="PANTHER" id="PTHR42850:SF2">
    <property type="entry name" value="BLL5683 PROTEIN"/>
    <property type="match status" value="1"/>
</dbReference>
<dbReference type="CDD" id="cd00838">
    <property type="entry name" value="MPP_superfamily"/>
    <property type="match status" value="1"/>
</dbReference>
<name>A0A2X4Z3Y7_LEDLE</name>
<dbReference type="InterPro" id="IPR050126">
    <property type="entry name" value="Ap4A_hydrolase"/>
</dbReference>
<dbReference type="KEGG" id="blen:NCTC4824_02301"/>
<dbReference type="PANTHER" id="PTHR42850">
    <property type="entry name" value="METALLOPHOSPHOESTERASE"/>
    <property type="match status" value="1"/>
</dbReference>
<feature type="domain" description="Calcineurin-like phosphoesterase" evidence="1">
    <location>
        <begin position="6"/>
        <end position="76"/>
    </location>
</feature>